<organism evidence="1">
    <name type="scientific">Ananas comosus var. bracteatus</name>
    <name type="common">red pineapple</name>
    <dbReference type="NCBI Taxonomy" id="296719"/>
    <lineage>
        <taxon>Eukaryota</taxon>
        <taxon>Viridiplantae</taxon>
        <taxon>Streptophyta</taxon>
        <taxon>Embryophyta</taxon>
        <taxon>Tracheophyta</taxon>
        <taxon>Spermatophyta</taxon>
        <taxon>Magnoliopsida</taxon>
        <taxon>Liliopsida</taxon>
        <taxon>Poales</taxon>
        <taxon>Bromeliaceae</taxon>
        <taxon>Bromelioideae</taxon>
        <taxon>Ananas</taxon>
    </lineage>
</organism>
<dbReference type="AlphaFoldDB" id="A0A6V7PH64"/>
<gene>
    <name evidence="1" type="ORF">CB5_LOCUS13264</name>
</gene>
<protein>
    <submittedName>
        <fullName evidence="1">Uncharacterized protein</fullName>
    </submittedName>
</protein>
<reference evidence="1" key="1">
    <citation type="submission" date="2020-07" db="EMBL/GenBank/DDBJ databases">
        <authorList>
            <person name="Lin J."/>
        </authorList>
    </citation>
    <scope>NUCLEOTIDE SEQUENCE</scope>
</reference>
<proteinExistence type="predicted"/>
<name>A0A6V7PH64_ANACO</name>
<accession>A0A6V7PH64</accession>
<sequence length="128" mass="14601">MAGLGTFRAGFRWVPGRDNMTYEEYPMCILDREEKKLRNRTISPNWRENRRVGKLGSRFRRVYAKKLRKNPVSASFAVVEENRRLPSRKVGGVGGRTHSELSYSSHPIIFTDLCPSEAVDDRGKGIAS</sequence>
<evidence type="ECO:0000313" key="1">
    <source>
        <dbReference type="EMBL" id="CAD1830053.1"/>
    </source>
</evidence>
<dbReference type="EMBL" id="LR862130">
    <property type="protein sequence ID" value="CAD1830053.1"/>
    <property type="molecule type" value="Genomic_DNA"/>
</dbReference>